<proteinExistence type="predicted"/>
<gene>
    <name evidence="1" type="ORF">SDC9_184569</name>
</gene>
<dbReference type="AlphaFoldDB" id="A0A645HNM5"/>
<reference evidence="1" key="1">
    <citation type="submission" date="2019-08" db="EMBL/GenBank/DDBJ databases">
        <authorList>
            <person name="Kucharzyk K."/>
            <person name="Murdoch R.W."/>
            <person name="Higgins S."/>
            <person name="Loffler F."/>
        </authorList>
    </citation>
    <scope>NUCLEOTIDE SEQUENCE</scope>
</reference>
<sequence length="96" mass="11609">MANVKVNFKYLCDEHHRGDKGPHRNKEKNIEYKLKLQKRLFELFDRDYYTERDIQQLLAINSKIAKEITKKLKLYEEGYERVDIICRLMGGRLYAN</sequence>
<organism evidence="1">
    <name type="scientific">bioreactor metagenome</name>
    <dbReference type="NCBI Taxonomy" id="1076179"/>
    <lineage>
        <taxon>unclassified sequences</taxon>
        <taxon>metagenomes</taxon>
        <taxon>ecological metagenomes</taxon>
    </lineage>
</organism>
<accession>A0A645HNM5</accession>
<comment type="caution">
    <text evidence="1">The sequence shown here is derived from an EMBL/GenBank/DDBJ whole genome shotgun (WGS) entry which is preliminary data.</text>
</comment>
<dbReference type="EMBL" id="VSSQ01091510">
    <property type="protein sequence ID" value="MPN37053.1"/>
    <property type="molecule type" value="Genomic_DNA"/>
</dbReference>
<protein>
    <submittedName>
        <fullName evidence="1">Uncharacterized protein</fullName>
    </submittedName>
</protein>
<evidence type="ECO:0000313" key="1">
    <source>
        <dbReference type="EMBL" id="MPN37053.1"/>
    </source>
</evidence>
<name>A0A645HNM5_9ZZZZ</name>